<name>A0ABU7EJT6_9TELE</name>
<organism evidence="2 3">
    <name type="scientific">Characodon lateralis</name>
    <dbReference type="NCBI Taxonomy" id="208331"/>
    <lineage>
        <taxon>Eukaryota</taxon>
        <taxon>Metazoa</taxon>
        <taxon>Chordata</taxon>
        <taxon>Craniata</taxon>
        <taxon>Vertebrata</taxon>
        <taxon>Euteleostomi</taxon>
        <taxon>Actinopterygii</taxon>
        <taxon>Neopterygii</taxon>
        <taxon>Teleostei</taxon>
        <taxon>Neoteleostei</taxon>
        <taxon>Acanthomorphata</taxon>
        <taxon>Ovalentaria</taxon>
        <taxon>Atherinomorphae</taxon>
        <taxon>Cyprinodontiformes</taxon>
        <taxon>Goodeidae</taxon>
        <taxon>Characodon</taxon>
    </lineage>
</organism>
<sequence>MDWQPVRGVSHLSPVGDQLPRNPVLKRRQGRTVALQQEDPGFESRLGVFLHAACLCDGHQPYLRPCKNTQVRRWWCRVVHHKGQGAAGQEETGGWERASKPMGVEREDGAGAAAENQQQQSLIQTQNEGLLKGKLWFQTLRTFCCFVPVAAVWFVCQLEALPHPSLPLEDVCCRLLLVCLLWAVLAGGIYALRCCLRPGQNQDKPLQRKQQVDKPGNHRNLYSRQLSRMPPTRTPGIEVPLALALTDSLLLCVLQEPLEDPSVSHIEALYSRLEAVAHTLEKVNFGSEVILEEVGQGTRLSDKLNLLCAYLEQRIGSLQTLVQVQTDFEFSVKDLLQGLDGLWTQLEELHAGVTLTKKDSQGNKDLASAQADAECLVSVLAQYQNKLQSCQDHQKDSTQLLQELTWSHTHISSKVNSGSESVWPELLLQSNIEQFDKVQESFSSLEQQTATFKTHLQGLRKENQKEPVGALVYTNGADSMVLLDLPLRSSTPLVKTRSPLSLRERSALKFPSAMGCLPKPGKKK</sequence>
<evidence type="ECO:0000313" key="2">
    <source>
        <dbReference type="EMBL" id="MED6287302.1"/>
    </source>
</evidence>
<proteinExistence type="predicted"/>
<dbReference type="Proteomes" id="UP001352852">
    <property type="component" value="Unassembled WGS sequence"/>
</dbReference>
<evidence type="ECO:0000313" key="3">
    <source>
        <dbReference type="Proteomes" id="UP001352852"/>
    </source>
</evidence>
<accession>A0ABU7EJT6</accession>
<protein>
    <submittedName>
        <fullName evidence="2">Uncharacterized protein</fullName>
    </submittedName>
</protein>
<feature type="region of interest" description="Disordered" evidence="1">
    <location>
        <begin position="202"/>
        <end position="230"/>
    </location>
</feature>
<keyword evidence="3" id="KW-1185">Reference proteome</keyword>
<feature type="region of interest" description="Disordered" evidence="1">
    <location>
        <begin position="1"/>
        <end position="22"/>
    </location>
</feature>
<gene>
    <name evidence="2" type="ORF">CHARACLAT_014924</name>
</gene>
<evidence type="ECO:0000256" key="1">
    <source>
        <dbReference type="SAM" id="MobiDB-lite"/>
    </source>
</evidence>
<dbReference type="EMBL" id="JAHUTJ010058515">
    <property type="protein sequence ID" value="MED6287302.1"/>
    <property type="molecule type" value="Genomic_DNA"/>
</dbReference>
<comment type="caution">
    <text evidence="2">The sequence shown here is derived from an EMBL/GenBank/DDBJ whole genome shotgun (WGS) entry which is preliminary data.</text>
</comment>
<reference evidence="2 3" key="1">
    <citation type="submission" date="2021-06" db="EMBL/GenBank/DDBJ databases">
        <authorList>
            <person name="Palmer J.M."/>
        </authorList>
    </citation>
    <scope>NUCLEOTIDE SEQUENCE [LARGE SCALE GENOMIC DNA]</scope>
    <source>
        <strain evidence="2 3">CL_MEX2019</strain>
        <tissue evidence="2">Muscle</tissue>
    </source>
</reference>